<gene>
    <name evidence="1" type="ORF">CEXT_771781</name>
</gene>
<protein>
    <submittedName>
        <fullName evidence="1">Uncharacterized protein</fullName>
    </submittedName>
</protein>
<keyword evidence="2" id="KW-1185">Reference proteome</keyword>
<comment type="caution">
    <text evidence="1">The sequence shown here is derived from an EMBL/GenBank/DDBJ whole genome shotgun (WGS) entry which is preliminary data.</text>
</comment>
<reference evidence="1 2" key="1">
    <citation type="submission" date="2021-06" db="EMBL/GenBank/DDBJ databases">
        <title>Caerostris extrusa draft genome.</title>
        <authorList>
            <person name="Kono N."/>
            <person name="Arakawa K."/>
        </authorList>
    </citation>
    <scope>NUCLEOTIDE SEQUENCE [LARGE SCALE GENOMIC DNA]</scope>
</reference>
<accession>A0AAV4YFT5</accession>
<proteinExistence type="predicted"/>
<dbReference type="Proteomes" id="UP001054945">
    <property type="component" value="Unassembled WGS sequence"/>
</dbReference>
<evidence type="ECO:0000313" key="1">
    <source>
        <dbReference type="EMBL" id="GIZ05124.1"/>
    </source>
</evidence>
<evidence type="ECO:0000313" key="2">
    <source>
        <dbReference type="Proteomes" id="UP001054945"/>
    </source>
</evidence>
<sequence>MALCDWPTHHQPGQPFHLQTASWSSLVWEGIISPNLRNLAPVYQSSCLHIFHWTRSMMSQESFSPSSVTHPFVFSHVINISKSLVDGIVA</sequence>
<name>A0AAV4YFT5_CAEEX</name>
<dbReference type="AlphaFoldDB" id="A0AAV4YFT5"/>
<organism evidence="1 2">
    <name type="scientific">Caerostris extrusa</name>
    <name type="common">Bark spider</name>
    <name type="synonym">Caerostris bankana</name>
    <dbReference type="NCBI Taxonomy" id="172846"/>
    <lineage>
        <taxon>Eukaryota</taxon>
        <taxon>Metazoa</taxon>
        <taxon>Ecdysozoa</taxon>
        <taxon>Arthropoda</taxon>
        <taxon>Chelicerata</taxon>
        <taxon>Arachnida</taxon>
        <taxon>Araneae</taxon>
        <taxon>Araneomorphae</taxon>
        <taxon>Entelegynae</taxon>
        <taxon>Araneoidea</taxon>
        <taxon>Araneidae</taxon>
        <taxon>Caerostris</taxon>
    </lineage>
</organism>
<dbReference type="EMBL" id="BPLR01019214">
    <property type="protein sequence ID" value="GIZ05124.1"/>
    <property type="molecule type" value="Genomic_DNA"/>
</dbReference>